<accession>A0A841BNC5</accession>
<comment type="similarity">
    <text evidence="1 7">Belongs to the peptidase M3 family.</text>
</comment>
<dbReference type="Pfam" id="PF01432">
    <property type="entry name" value="Peptidase_M3"/>
    <property type="match status" value="1"/>
</dbReference>
<keyword evidence="6 7" id="KW-0482">Metalloprotease</keyword>
<evidence type="ECO:0000256" key="5">
    <source>
        <dbReference type="ARBA" id="ARBA00022833"/>
    </source>
</evidence>
<proteinExistence type="inferred from homology"/>
<dbReference type="InterPro" id="IPR034005">
    <property type="entry name" value="M3A_DCP"/>
</dbReference>
<evidence type="ECO:0000313" key="9">
    <source>
        <dbReference type="EMBL" id="MBB5868310.1"/>
    </source>
</evidence>
<evidence type="ECO:0000256" key="3">
    <source>
        <dbReference type="ARBA" id="ARBA00022723"/>
    </source>
</evidence>
<evidence type="ECO:0000256" key="6">
    <source>
        <dbReference type="ARBA" id="ARBA00023049"/>
    </source>
</evidence>
<dbReference type="GO" id="GO:0005829">
    <property type="term" value="C:cytosol"/>
    <property type="evidence" value="ECO:0007669"/>
    <property type="project" value="TreeGrafter"/>
</dbReference>
<evidence type="ECO:0000313" key="10">
    <source>
        <dbReference type="Proteomes" id="UP000587527"/>
    </source>
</evidence>
<dbReference type="RefSeq" id="WP_184834150.1">
    <property type="nucleotide sequence ID" value="NZ_JACHMN010000002.1"/>
</dbReference>
<comment type="cofactor">
    <cofactor evidence="7">
        <name>Zn(2+)</name>
        <dbReference type="ChEBI" id="CHEBI:29105"/>
    </cofactor>
    <text evidence="7">Binds 1 zinc ion.</text>
</comment>
<comment type="caution">
    <text evidence="9">The sequence shown here is derived from an EMBL/GenBank/DDBJ whole genome shotgun (WGS) entry which is preliminary data.</text>
</comment>
<organism evidence="9 10">
    <name type="scientific">Allocatelliglobosispora scoriae</name>
    <dbReference type="NCBI Taxonomy" id="643052"/>
    <lineage>
        <taxon>Bacteria</taxon>
        <taxon>Bacillati</taxon>
        <taxon>Actinomycetota</taxon>
        <taxon>Actinomycetes</taxon>
        <taxon>Micromonosporales</taxon>
        <taxon>Micromonosporaceae</taxon>
        <taxon>Allocatelliglobosispora</taxon>
    </lineage>
</organism>
<name>A0A841BNC5_9ACTN</name>
<keyword evidence="9" id="KW-0121">Carboxypeptidase</keyword>
<dbReference type="CDD" id="cd06456">
    <property type="entry name" value="M3A_DCP"/>
    <property type="match status" value="1"/>
</dbReference>
<dbReference type="Proteomes" id="UP000587527">
    <property type="component" value="Unassembled WGS sequence"/>
</dbReference>
<dbReference type="PANTHER" id="PTHR43660">
    <property type="entry name" value="DIPEPTIDYL CARBOXYPEPTIDASE"/>
    <property type="match status" value="1"/>
</dbReference>
<evidence type="ECO:0000259" key="8">
    <source>
        <dbReference type="Pfam" id="PF01432"/>
    </source>
</evidence>
<keyword evidence="2 7" id="KW-0645">Protease</keyword>
<dbReference type="GO" id="GO:0004222">
    <property type="term" value="F:metalloendopeptidase activity"/>
    <property type="evidence" value="ECO:0007669"/>
    <property type="project" value="InterPro"/>
</dbReference>
<dbReference type="InterPro" id="IPR001567">
    <property type="entry name" value="Pept_M3A_M3B_dom"/>
</dbReference>
<dbReference type="Gene3D" id="1.10.1370.40">
    <property type="match status" value="3"/>
</dbReference>
<evidence type="ECO:0000256" key="7">
    <source>
        <dbReference type="RuleBase" id="RU003435"/>
    </source>
</evidence>
<dbReference type="EMBL" id="JACHMN010000002">
    <property type="protein sequence ID" value="MBB5868310.1"/>
    <property type="molecule type" value="Genomic_DNA"/>
</dbReference>
<evidence type="ECO:0000256" key="1">
    <source>
        <dbReference type="ARBA" id="ARBA00006040"/>
    </source>
</evidence>
<dbReference type="FunFam" id="3.40.390.10:FF:000009">
    <property type="entry name" value="Oligopeptidase A"/>
    <property type="match status" value="1"/>
</dbReference>
<gene>
    <name evidence="9" type="ORF">F4553_001689</name>
</gene>
<keyword evidence="3 7" id="KW-0479">Metal-binding</keyword>
<sequence length="684" mass="75870">MASADNPFFTPSDLPYQVPPFDRITEDHYLPAFAAGMAEQRAEIEAIATSADEPTFTNTLVAFEQSGQLLNRVSLAFFNVASADTNPRLQEIHAEVAPQLAAHTDAIYLDKRLFGRVKALHDARDSLGLDPESDWLLQRYHVQFVRAGAQLAEDDAQQLREYNSELATLYSSFNTRLLADTNDLAVVVTDPAELAGLSDDAVAAAAEGGRARGEDGAYALSLILPTAQPPLASLHSRELRERVYRASSARGSRGNDNDTGDLIRRIVTLRAQRARLLGYEHHAAYQIEDNTARTAEAAATMLAKLAPAAVANAAAELADLQELADHPIEPWDWAYYAERVRKQRYDLDESELRPYFELDRVLFDGVFFAATKLFGLTFTERHDLPVYHPEVRAFEVTNADGSPLGLFFGDFYTRPAKRGGAWMNSLVNQSRLLGTLPVVVNNLNINRPPAGEPTLLTLDEVKTLFHEFGHALHGLLSDVHFPGFAGTEVPSDFVEYPSQVNEMWLLWPEVLASYAVHHQTGEPLPQQVADRLLASAQFDQGYATTEYLASALLDLAWHTLTVEDLATPGLIDDIPAFEAAALERDGVAVAAVPPRYRTSYFAHIWSGASYSAGYYSYIWSEVLDADTVEWFKENGGLRRENGDRFRQTLLSRGGTADAMTFFHDLRGREPQIEPLLTRRGLDRS</sequence>
<dbReference type="EC" id="3.4.15.5" evidence="9"/>
<dbReference type="PANTHER" id="PTHR43660:SF1">
    <property type="entry name" value="DIPEPTIDYL CARBOXYPEPTIDASE"/>
    <property type="match status" value="1"/>
</dbReference>
<dbReference type="SUPFAM" id="SSF55486">
    <property type="entry name" value="Metalloproteases ('zincins'), catalytic domain"/>
    <property type="match status" value="1"/>
</dbReference>
<dbReference type="InterPro" id="IPR045090">
    <property type="entry name" value="Pept_M3A_M3B"/>
</dbReference>
<evidence type="ECO:0000256" key="4">
    <source>
        <dbReference type="ARBA" id="ARBA00022801"/>
    </source>
</evidence>
<keyword evidence="4 7" id="KW-0378">Hydrolase</keyword>
<reference evidence="9 10" key="1">
    <citation type="submission" date="2020-08" db="EMBL/GenBank/DDBJ databases">
        <title>Sequencing the genomes of 1000 actinobacteria strains.</title>
        <authorList>
            <person name="Klenk H.-P."/>
        </authorList>
    </citation>
    <scope>NUCLEOTIDE SEQUENCE [LARGE SCALE GENOMIC DNA]</scope>
    <source>
        <strain evidence="9 10">DSM 45362</strain>
    </source>
</reference>
<dbReference type="GO" id="GO:0008241">
    <property type="term" value="F:peptidyl-dipeptidase activity"/>
    <property type="evidence" value="ECO:0007669"/>
    <property type="project" value="UniProtKB-EC"/>
</dbReference>
<keyword evidence="10" id="KW-1185">Reference proteome</keyword>
<feature type="domain" description="Peptidase M3A/M3B catalytic" evidence="8">
    <location>
        <begin position="232"/>
        <end position="679"/>
    </location>
</feature>
<dbReference type="GO" id="GO:0046872">
    <property type="term" value="F:metal ion binding"/>
    <property type="evidence" value="ECO:0007669"/>
    <property type="project" value="UniProtKB-UniRule"/>
</dbReference>
<dbReference type="AlphaFoldDB" id="A0A841BNC5"/>
<keyword evidence="5 7" id="KW-0862">Zinc</keyword>
<dbReference type="GO" id="GO:0006508">
    <property type="term" value="P:proteolysis"/>
    <property type="evidence" value="ECO:0007669"/>
    <property type="project" value="UniProtKB-KW"/>
</dbReference>
<protein>
    <submittedName>
        <fullName evidence="9">Peptidyl-dipeptidase Dcp</fullName>
        <ecNumber evidence="9">3.4.15.5</ecNumber>
    </submittedName>
</protein>
<dbReference type="GO" id="GO:0004180">
    <property type="term" value="F:carboxypeptidase activity"/>
    <property type="evidence" value="ECO:0007669"/>
    <property type="project" value="UniProtKB-KW"/>
</dbReference>
<evidence type="ECO:0000256" key="2">
    <source>
        <dbReference type="ARBA" id="ARBA00022670"/>
    </source>
</evidence>